<name>A0A7T8B832_9SPIR</name>
<dbReference type="PANTHER" id="PTHR35866">
    <property type="entry name" value="PUTATIVE-RELATED"/>
    <property type="match status" value="1"/>
</dbReference>
<evidence type="ECO:0000313" key="1">
    <source>
        <dbReference type="EMBL" id="QQO08149.1"/>
    </source>
</evidence>
<sequence length="150" mass="17324">MADKPFYSQGLPFSCQRCSSCCRHDPGFVFLSEKDVNKLARALKMRYISFVETFCRWIPAGGGTEQLSLKELSNFDCVFWKEGCTVYESRPLQCRTFPFWHSIVASRDYWDIYKQDCPGIGRGPVRSMAEIDSCLAQRVLEPVITRKQKE</sequence>
<dbReference type="KEGG" id="bhc:JFL75_14550"/>
<gene>
    <name evidence="1" type="ORF">JFL75_14550</name>
</gene>
<dbReference type="AlphaFoldDB" id="A0A7T8B832"/>
<dbReference type="EMBL" id="CP067089">
    <property type="protein sequence ID" value="QQO08149.1"/>
    <property type="molecule type" value="Genomic_DNA"/>
</dbReference>
<proteinExistence type="predicted"/>
<dbReference type="Proteomes" id="UP000595917">
    <property type="component" value="Chromosome"/>
</dbReference>
<dbReference type="InterPro" id="IPR005358">
    <property type="entry name" value="Puta_zinc/iron-chelating_dom"/>
</dbReference>
<dbReference type="Pfam" id="PF03692">
    <property type="entry name" value="CxxCxxCC"/>
    <property type="match status" value="1"/>
</dbReference>
<accession>A0A7T8B832</accession>
<evidence type="ECO:0000313" key="2">
    <source>
        <dbReference type="Proteomes" id="UP000595917"/>
    </source>
</evidence>
<reference evidence="1" key="1">
    <citation type="submission" date="2021-01" db="EMBL/GenBank/DDBJ databases">
        <title>Description of Breznakiella homolactica.</title>
        <authorList>
            <person name="Song Y."/>
            <person name="Brune A."/>
        </authorList>
    </citation>
    <scope>NUCLEOTIDE SEQUENCE</scope>
    <source>
        <strain evidence="1">RmG30</strain>
    </source>
</reference>
<protein>
    <submittedName>
        <fullName evidence="1">YkgJ family cysteine cluster protein</fullName>
    </submittedName>
</protein>
<dbReference type="RefSeq" id="WP_215625455.1">
    <property type="nucleotide sequence ID" value="NZ_CP067089.2"/>
</dbReference>
<dbReference type="PANTHER" id="PTHR35866:SF1">
    <property type="entry name" value="YKGJ FAMILY CYSTEINE CLUSTER PROTEIN"/>
    <property type="match status" value="1"/>
</dbReference>
<keyword evidence="2" id="KW-1185">Reference proteome</keyword>
<organism evidence="1 2">
    <name type="scientific">Breznakiella homolactica</name>
    <dbReference type="NCBI Taxonomy" id="2798577"/>
    <lineage>
        <taxon>Bacteria</taxon>
        <taxon>Pseudomonadati</taxon>
        <taxon>Spirochaetota</taxon>
        <taxon>Spirochaetia</taxon>
        <taxon>Spirochaetales</taxon>
        <taxon>Breznakiellaceae</taxon>
        <taxon>Breznakiella</taxon>
    </lineage>
</organism>